<keyword evidence="3" id="KW-1185">Reference proteome</keyword>
<gene>
    <name evidence="2" type="ORF">GR183_01580</name>
</gene>
<name>A0A7X3LR56_9HYPH</name>
<reference evidence="2 3" key="1">
    <citation type="submission" date="2019-12" db="EMBL/GenBank/DDBJ databases">
        <authorList>
            <person name="Li M."/>
        </authorList>
    </citation>
    <scope>NUCLEOTIDE SEQUENCE [LARGE SCALE GENOMIC DNA]</scope>
    <source>
        <strain evidence="2 3">GBMRC 2046</strain>
    </source>
</reference>
<protein>
    <submittedName>
        <fullName evidence="2">Uncharacterized protein</fullName>
    </submittedName>
</protein>
<organism evidence="2 3">
    <name type="scientific">Stappia sediminis</name>
    <dbReference type="NCBI Taxonomy" id="2692190"/>
    <lineage>
        <taxon>Bacteria</taxon>
        <taxon>Pseudomonadati</taxon>
        <taxon>Pseudomonadota</taxon>
        <taxon>Alphaproteobacteria</taxon>
        <taxon>Hyphomicrobiales</taxon>
        <taxon>Stappiaceae</taxon>
        <taxon>Stappia</taxon>
    </lineage>
</organism>
<feature type="region of interest" description="Disordered" evidence="1">
    <location>
        <begin position="1"/>
        <end position="29"/>
    </location>
</feature>
<dbReference type="EMBL" id="WUMV01000001">
    <property type="protein sequence ID" value="MXN63581.1"/>
    <property type="molecule type" value="Genomic_DNA"/>
</dbReference>
<evidence type="ECO:0000313" key="2">
    <source>
        <dbReference type="EMBL" id="MXN63581.1"/>
    </source>
</evidence>
<evidence type="ECO:0000256" key="1">
    <source>
        <dbReference type="SAM" id="MobiDB-lite"/>
    </source>
</evidence>
<dbReference type="Proteomes" id="UP000433101">
    <property type="component" value="Unassembled WGS sequence"/>
</dbReference>
<accession>A0A7X3LR56</accession>
<dbReference type="AlphaFoldDB" id="A0A7X3LR56"/>
<dbReference type="RefSeq" id="WP_160773825.1">
    <property type="nucleotide sequence ID" value="NZ_WUMV01000001.1"/>
</dbReference>
<proteinExistence type="predicted"/>
<evidence type="ECO:0000313" key="3">
    <source>
        <dbReference type="Proteomes" id="UP000433101"/>
    </source>
</evidence>
<sequence>MIDRLPQVSGQTPVPNEYAIPYGHPDEVLRDPTLSEAQKRGVLNRWADDVRIAARGEEHTVSWDPKALMREIDRAIAKLAPPSDV</sequence>
<comment type="caution">
    <text evidence="2">The sequence shown here is derived from an EMBL/GenBank/DDBJ whole genome shotgun (WGS) entry which is preliminary data.</text>
</comment>